<keyword evidence="1" id="KW-0472">Membrane</keyword>
<evidence type="ECO:0000256" key="1">
    <source>
        <dbReference type="SAM" id="Phobius"/>
    </source>
</evidence>
<dbReference type="EMBL" id="MHCI01000014">
    <property type="protein sequence ID" value="OGY16579.1"/>
    <property type="molecule type" value="Genomic_DNA"/>
</dbReference>
<comment type="caution">
    <text evidence="2">The sequence shown here is derived from an EMBL/GenBank/DDBJ whole genome shotgun (WGS) entry which is preliminary data.</text>
</comment>
<evidence type="ECO:0000313" key="2">
    <source>
        <dbReference type="EMBL" id="OGY16579.1"/>
    </source>
</evidence>
<dbReference type="AlphaFoldDB" id="A0A1G1VMF2"/>
<keyword evidence="1" id="KW-1133">Transmembrane helix</keyword>
<protein>
    <submittedName>
        <fullName evidence="2">Uncharacterized protein</fullName>
    </submittedName>
</protein>
<evidence type="ECO:0000313" key="3">
    <source>
        <dbReference type="Proteomes" id="UP000179069"/>
    </source>
</evidence>
<proteinExistence type="predicted"/>
<reference evidence="2 3" key="1">
    <citation type="journal article" date="2016" name="Nat. Commun.">
        <title>Thousands of microbial genomes shed light on interconnected biogeochemical processes in an aquifer system.</title>
        <authorList>
            <person name="Anantharaman K."/>
            <person name="Brown C.T."/>
            <person name="Hug L.A."/>
            <person name="Sharon I."/>
            <person name="Castelle C.J."/>
            <person name="Probst A.J."/>
            <person name="Thomas B.C."/>
            <person name="Singh A."/>
            <person name="Wilkins M.J."/>
            <person name="Karaoz U."/>
            <person name="Brodie E.L."/>
            <person name="Williams K.H."/>
            <person name="Hubbard S.S."/>
            <person name="Banfield J.F."/>
        </authorList>
    </citation>
    <scope>NUCLEOTIDE SEQUENCE [LARGE SCALE GENOMIC DNA]</scope>
</reference>
<accession>A0A1G1VMF2</accession>
<dbReference type="Proteomes" id="UP000179069">
    <property type="component" value="Unassembled WGS sequence"/>
</dbReference>
<keyword evidence="1" id="KW-0812">Transmembrane</keyword>
<sequence>MLSSRKKLVAALVWWSLLTFLVVVVVVLYLQTRQPATQPAPVSAPVDKPFNINPEGYTTSQYIVPLGKEETGGDSVFSAQIRGSVASWNVELLKVNVGEDAIDIQVPARLAFRCMPLTMTDSLGNTYDPRKVFVDFHQSPVKGAMTDRSVIAEKMTEGSDITVQVKYIDATRAEATFIVGYGCSI</sequence>
<name>A0A1G1VMF2_9BACT</name>
<feature type="transmembrane region" description="Helical" evidence="1">
    <location>
        <begin position="12"/>
        <end position="30"/>
    </location>
</feature>
<gene>
    <name evidence="2" type="ORF">A2785_03230</name>
</gene>
<organism evidence="2 3">
    <name type="scientific">Candidatus Chisholmbacteria bacterium RIFCSPHIGHO2_01_FULL_49_18</name>
    <dbReference type="NCBI Taxonomy" id="1797590"/>
    <lineage>
        <taxon>Bacteria</taxon>
        <taxon>Candidatus Chisholmiibacteriota</taxon>
    </lineage>
</organism>